<feature type="domain" description="GST C-terminal" evidence="1">
    <location>
        <begin position="20"/>
        <end position="136"/>
    </location>
</feature>
<keyword evidence="3" id="KW-1185">Reference proteome</keyword>
<dbReference type="Gene3D" id="1.20.1050.10">
    <property type="match status" value="1"/>
</dbReference>
<protein>
    <recommendedName>
        <fullName evidence="1">GST C-terminal domain-containing protein</fullName>
    </recommendedName>
</protein>
<gene>
    <name evidence="2" type="ORF">VFH_I062240</name>
</gene>
<dbReference type="InterPro" id="IPR010987">
    <property type="entry name" value="Glutathione-S-Trfase_C-like"/>
</dbReference>
<dbReference type="GO" id="GO:0006559">
    <property type="term" value="P:L-phenylalanine catabolic process"/>
    <property type="evidence" value="ECO:0007669"/>
    <property type="project" value="TreeGrafter"/>
</dbReference>
<organism evidence="2 3">
    <name type="scientific">Vicia faba</name>
    <name type="common">Broad bean</name>
    <name type="synonym">Faba vulgaris</name>
    <dbReference type="NCBI Taxonomy" id="3906"/>
    <lineage>
        <taxon>Eukaryota</taxon>
        <taxon>Viridiplantae</taxon>
        <taxon>Streptophyta</taxon>
        <taxon>Embryophyta</taxon>
        <taxon>Tracheophyta</taxon>
        <taxon>Spermatophyta</taxon>
        <taxon>Magnoliopsida</taxon>
        <taxon>eudicotyledons</taxon>
        <taxon>Gunneridae</taxon>
        <taxon>Pentapetalae</taxon>
        <taxon>rosids</taxon>
        <taxon>fabids</taxon>
        <taxon>Fabales</taxon>
        <taxon>Fabaceae</taxon>
        <taxon>Papilionoideae</taxon>
        <taxon>50 kb inversion clade</taxon>
        <taxon>NPAAA clade</taxon>
        <taxon>Hologalegina</taxon>
        <taxon>IRL clade</taxon>
        <taxon>Fabeae</taxon>
        <taxon>Vicia</taxon>
    </lineage>
</organism>
<dbReference type="PANTHER" id="PTHR42673">
    <property type="entry name" value="MALEYLACETOACETATE ISOMERASE"/>
    <property type="match status" value="1"/>
</dbReference>
<dbReference type="InterPro" id="IPR036282">
    <property type="entry name" value="Glutathione-S-Trfase_C_sf"/>
</dbReference>
<dbReference type="AlphaFoldDB" id="A0AAV0Z633"/>
<evidence type="ECO:0000313" key="3">
    <source>
        <dbReference type="Proteomes" id="UP001157006"/>
    </source>
</evidence>
<evidence type="ECO:0000259" key="1">
    <source>
        <dbReference type="PROSITE" id="PS50405"/>
    </source>
</evidence>
<dbReference type="GO" id="GO:0004364">
    <property type="term" value="F:glutathione transferase activity"/>
    <property type="evidence" value="ECO:0007669"/>
    <property type="project" value="TreeGrafter"/>
</dbReference>
<proteinExistence type="predicted"/>
<accession>A0AAV0Z633</accession>
<dbReference type="Proteomes" id="UP001157006">
    <property type="component" value="Chromosome 1S"/>
</dbReference>
<dbReference type="EMBL" id="OX451735">
    <property type="protein sequence ID" value="CAI8592863.1"/>
    <property type="molecule type" value="Genomic_DNA"/>
</dbReference>
<sequence length="140" mass="16193">MTKKRGNHHQYPQYPLLPTDIHKRAINFQAVSIVSSLIQPLQNLDTLKYIDKRVSRDDKLPWVQSIIRKGFTALEKLLKEHTGRGDTFLAPQLHAASKRFNIDMNEFPILSRLHETYYDIPTFRETLPANQPDAVGQLSQ</sequence>
<dbReference type="PROSITE" id="PS50405">
    <property type="entry name" value="GST_CTER"/>
    <property type="match status" value="1"/>
</dbReference>
<evidence type="ECO:0000313" key="2">
    <source>
        <dbReference type="EMBL" id="CAI8592863.1"/>
    </source>
</evidence>
<name>A0AAV0Z633_VICFA</name>
<dbReference type="PANTHER" id="PTHR42673:SF4">
    <property type="entry name" value="MALEYLACETOACETATE ISOMERASE"/>
    <property type="match status" value="1"/>
</dbReference>
<dbReference type="SUPFAM" id="SSF47616">
    <property type="entry name" value="GST C-terminal domain-like"/>
    <property type="match status" value="1"/>
</dbReference>
<dbReference type="GO" id="GO:0006749">
    <property type="term" value="P:glutathione metabolic process"/>
    <property type="evidence" value="ECO:0007669"/>
    <property type="project" value="TreeGrafter"/>
</dbReference>
<reference evidence="2 3" key="1">
    <citation type="submission" date="2023-01" db="EMBL/GenBank/DDBJ databases">
        <authorList>
            <person name="Kreplak J."/>
        </authorList>
    </citation>
    <scope>NUCLEOTIDE SEQUENCE [LARGE SCALE GENOMIC DNA]</scope>
</reference>
<dbReference type="GO" id="GO:0016034">
    <property type="term" value="F:maleylacetoacetate isomerase activity"/>
    <property type="evidence" value="ECO:0007669"/>
    <property type="project" value="TreeGrafter"/>
</dbReference>